<feature type="domain" description="TonB-dependent receptor-like beta-barrel" evidence="15">
    <location>
        <begin position="415"/>
        <end position="856"/>
    </location>
</feature>
<sequence>MKAGRGLLVLFCLWALCLPWTGFTLAQEQEQEQKTKPETEESKQKAEDEKKESEEEKKGPEESGLIEKVKVTATRVETDLMKTPIAISVFDQDTLNREGVQNVRDLAQMVPNMDIATKNGQSTPIISMRGIRSTNETELGDPSVGVHLDGIYSPRMQGALALMFDNERVEILRGPQGTLFGRNSTVGSINIITAKPKLDRFESSINMQYGNYNAQEVQAIVNKPISDTFAVRFAGRFHQRDSYLTGYWDPNQYDQRYIADRVADAEIIALGSFEDCTSPECYTRTQKANWWVDDLGFPIRALVRADDDDFYMNAEEWAYRVSTLWQPKDKDVSWNFSFQHYRSDSAGGVDLVNCEKLRGRPVYELDGENELVLDDGGNPIVIGTNDCSDMFPEDDTYQAAVNVPGRLYLDIMYLRSQFNWDINDTLRFIYSAGFEDQDRESAQDMEQGLNAWDQAMVFLPGTGSQSHMHEFQLQSQGNPNFNWITGVNFFTETTSTIGFFDNAIDEKSYWDQPDRSTTSYAAFAQGTYSYTDKWHMTIGSRFSDETKEDKGGRSLLCNVANGCASDVIDAVQVNQGLVGFDREDLNSLPADYFADPSVYADDDGNPVFFANDNKGSWTHSDWRVGLDYQKSENTLLYSYIATGFKAGGIGDVFEGTVVDGGIDDDGFPYVISAENTILRTSYDPEEVTTLELGFKSTLLDRKLELRGAYFYSDYENMQYAAVGSLASTERWQLLLDLNGDPIDANEDGRPDFAWIPVPLFVAYYTQNVPGAQIQGFEFEYDWRPWTGGRIRGYASWIDTEIAEDWVTKWDYDPISYFGINFDDSVDASNERLEVNLKGNNLAVSPPFKFHMTLDHAFLLKRRKMTIVPWITAHWEDDSYLTIWNVDQHKDDLDFVILDQDIRYTDDKREAWSMLHAGVRMYRGDMTAELYAYNITDEVVQWWGGAAEQVPKGSMSMPVSYGFRVGYKF</sequence>
<dbReference type="EMBL" id="JACXWD010000064">
    <property type="protein sequence ID" value="MBD3869178.1"/>
    <property type="molecule type" value="Genomic_DNA"/>
</dbReference>
<evidence type="ECO:0000256" key="9">
    <source>
        <dbReference type="ARBA" id="ARBA00023136"/>
    </source>
</evidence>
<feature type="domain" description="TonB-dependent receptor plug" evidence="16">
    <location>
        <begin position="80"/>
        <end position="187"/>
    </location>
</feature>
<evidence type="ECO:0000256" key="10">
    <source>
        <dbReference type="ARBA" id="ARBA00023237"/>
    </source>
</evidence>
<keyword evidence="5 11" id="KW-0812">Transmembrane</keyword>
<proteinExistence type="inferred from homology"/>
<protein>
    <submittedName>
        <fullName evidence="17">TonB-dependent receptor</fullName>
    </submittedName>
</protein>
<dbReference type="PANTHER" id="PTHR32552:SF81">
    <property type="entry name" value="TONB-DEPENDENT OUTER MEMBRANE RECEPTOR"/>
    <property type="match status" value="1"/>
</dbReference>
<comment type="similarity">
    <text evidence="11 12">Belongs to the TonB-dependent receptor family.</text>
</comment>
<dbReference type="PROSITE" id="PS52016">
    <property type="entry name" value="TONB_DEPENDENT_REC_3"/>
    <property type="match status" value="1"/>
</dbReference>
<dbReference type="InterPro" id="IPR039426">
    <property type="entry name" value="TonB-dep_rcpt-like"/>
</dbReference>
<evidence type="ECO:0000259" key="15">
    <source>
        <dbReference type="Pfam" id="PF00593"/>
    </source>
</evidence>
<feature type="chain" id="PRO_5035229820" evidence="14">
    <location>
        <begin position="27"/>
        <end position="968"/>
    </location>
</feature>
<keyword evidence="7" id="KW-0406">Ion transport</keyword>
<evidence type="ECO:0000256" key="13">
    <source>
        <dbReference type="SAM" id="MobiDB-lite"/>
    </source>
</evidence>
<feature type="compositionally biased region" description="Basic and acidic residues" evidence="13">
    <location>
        <begin position="31"/>
        <end position="65"/>
    </location>
</feature>
<evidence type="ECO:0000256" key="14">
    <source>
        <dbReference type="SAM" id="SignalP"/>
    </source>
</evidence>
<feature type="region of interest" description="Disordered" evidence="13">
    <location>
        <begin position="29"/>
        <end position="65"/>
    </location>
</feature>
<evidence type="ECO:0000256" key="1">
    <source>
        <dbReference type="ARBA" id="ARBA00004571"/>
    </source>
</evidence>
<keyword evidence="10 11" id="KW-0998">Cell outer membrane</keyword>
<evidence type="ECO:0000256" key="8">
    <source>
        <dbReference type="ARBA" id="ARBA00023077"/>
    </source>
</evidence>
<comment type="caution">
    <text evidence="17">The sequence shown here is derived from an EMBL/GenBank/DDBJ whole genome shotgun (WGS) entry which is preliminary data.</text>
</comment>
<organism evidence="17 18">
    <name type="scientific">Candidatus Polarisedimenticola svalbardensis</name>
    <dbReference type="NCBI Taxonomy" id="2886004"/>
    <lineage>
        <taxon>Bacteria</taxon>
        <taxon>Pseudomonadati</taxon>
        <taxon>Acidobacteriota</taxon>
        <taxon>Candidatus Polarisedimenticolia</taxon>
        <taxon>Candidatus Polarisedimenticolales</taxon>
        <taxon>Candidatus Polarisedimenticolaceae</taxon>
        <taxon>Candidatus Polarisedimenticola</taxon>
    </lineage>
</organism>
<keyword evidence="9 11" id="KW-0472">Membrane</keyword>
<evidence type="ECO:0000256" key="12">
    <source>
        <dbReference type="RuleBase" id="RU003357"/>
    </source>
</evidence>
<keyword evidence="3 11" id="KW-1134">Transmembrane beta strand</keyword>
<dbReference type="InterPro" id="IPR036942">
    <property type="entry name" value="Beta-barrel_TonB_sf"/>
</dbReference>
<keyword evidence="6" id="KW-0408">Iron</keyword>
<dbReference type="PANTHER" id="PTHR32552">
    <property type="entry name" value="FERRICHROME IRON RECEPTOR-RELATED"/>
    <property type="match status" value="1"/>
</dbReference>
<evidence type="ECO:0000256" key="7">
    <source>
        <dbReference type="ARBA" id="ARBA00023065"/>
    </source>
</evidence>
<feature type="signal peptide" evidence="14">
    <location>
        <begin position="1"/>
        <end position="26"/>
    </location>
</feature>
<dbReference type="Pfam" id="PF00593">
    <property type="entry name" value="TonB_dep_Rec_b-barrel"/>
    <property type="match status" value="1"/>
</dbReference>
<gene>
    <name evidence="17" type="ORF">IFK94_13735</name>
</gene>
<keyword evidence="2 11" id="KW-0813">Transport</keyword>
<dbReference type="Proteomes" id="UP000648239">
    <property type="component" value="Unassembled WGS sequence"/>
</dbReference>
<keyword evidence="14" id="KW-0732">Signal</keyword>
<evidence type="ECO:0000256" key="2">
    <source>
        <dbReference type="ARBA" id="ARBA00022448"/>
    </source>
</evidence>
<dbReference type="Pfam" id="PF07715">
    <property type="entry name" value="Plug"/>
    <property type="match status" value="1"/>
</dbReference>
<dbReference type="Gene3D" id="2.40.170.20">
    <property type="entry name" value="TonB-dependent receptor, beta-barrel domain"/>
    <property type="match status" value="2"/>
</dbReference>
<evidence type="ECO:0000256" key="5">
    <source>
        <dbReference type="ARBA" id="ARBA00022692"/>
    </source>
</evidence>
<dbReference type="SUPFAM" id="SSF56935">
    <property type="entry name" value="Porins"/>
    <property type="match status" value="1"/>
</dbReference>
<dbReference type="InterPro" id="IPR012910">
    <property type="entry name" value="Plug_dom"/>
</dbReference>
<dbReference type="InterPro" id="IPR000531">
    <property type="entry name" value="Beta-barrel_TonB"/>
</dbReference>
<evidence type="ECO:0000256" key="11">
    <source>
        <dbReference type="PROSITE-ProRule" id="PRU01360"/>
    </source>
</evidence>
<dbReference type="GO" id="GO:0009279">
    <property type="term" value="C:cell outer membrane"/>
    <property type="evidence" value="ECO:0007669"/>
    <property type="project" value="UniProtKB-SubCell"/>
</dbReference>
<accession>A0A8J7CMA0</accession>
<evidence type="ECO:0000256" key="6">
    <source>
        <dbReference type="ARBA" id="ARBA00023004"/>
    </source>
</evidence>
<evidence type="ECO:0000256" key="3">
    <source>
        <dbReference type="ARBA" id="ARBA00022452"/>
    </source>
</evidence>
<keyword evidence="17" id="KW-0675">Receptor</keyword>
<keyword evidence="4" id="KW-0410">Iron transport</keyword>
<evidence type="ECO:0000313" key="18">
    <source>
        <dbReference type="Proteomes" id="UP000648239"/>
    </source>
</evidence>
<name>A0A8J7CMA0_9BACT</name>
<comment type="subcellular location">
    <subcellularLocation>
        <location evidence="1 11">Cell outer membrane</location>
        <topology evidence="1 11">Multi-pass membrane protein</topology>
    </subcellularLocation>
</comment>
<evidence type="ECO:0000256" key="4">
    <source>
        <dbReference type="ARBA" id="ARBA00022496"/>
    </source>
</evidence>
<keyword evidence="8 12" id="KW-0798">TonB box</keyword>
<dbReference type="GO" id="GO:0006826">
    <property type="term" value="P:iron ion transport"/>
    <property type="evidence" value="ECO:0007669"/>
    <property type="project" value="UniProtKB-KW"/>
</dbReference>
<evidence type="ECO:0000259" key="16">
    <source>
        <dbReference type="Pfam" id="PF07715"/>
    </source>
</evidence>
<evidence type="ECO:0000313" key="17">
    <source>
        <dbReference type="EMBL" id="MBD3869178.1"/>
    </source>
</evidence>
<reference evidence="17 18" key="1">
    <citation type="submission" date="2020-08" db="EMBL/GenBank/DDBJ databases">
        <title>Acidobacteriota in marine sediments use diverse sulfur dissimilation pathways.</title>
        <authorList>
            <person name="Wasmund K."/>
        </authorList>
    </citation>
    <scope>NUCLEOTIDE SEQUENCE [LARGE SCALE GENOMIC DNA]</scope>
    <source>
        <strain evidence="17">MAG AM4</strain>
    </source>
</reference>
<dbReference type="AlphaFoldDB" id="A0A8J7CMA0"/>